<dbReference type="SUPFAM" id="SSF53448">
    <property type="entry name" value="Nucleotide-diphospho-sugar transferases"/>
    <property type="match status" value="1"/>
</dbReference>
<dbReference type="GO" id="GO:0051082">
    <property type="term" value="F:unfolded protein binding"/>
    <property type="evidence" value="ECO:0007669"/>
    <property type="project" value="TreeGrafter"/>
</dbReference>
<name>C5L8I3_PERM5</name>
<evidence type="ECO:0000313" key="3">
    <source>
        <dbReference type="EMBL" id="EER06972.1"/>
    </source>
</evidence>
<dbReference type="GO" id="GO:0005783">
    <property type="term" value="C:endoplasmic reticulum"/>
    <property type="evidence" value="ECO:0007669"/>
    <property type="project" value="TreeGrafter"/>
</dbReference>
<reference evidence="3 4" key="1">
    <citation type="submission" date="2008-07" db="EMBL/GenBank/DDBJ databases">
        <authorList>
            <person name="El-Sayed N."/>
            <person name="Caler E."/>
            <person name="Inman J."/>
            <person name="Amedeo P."/>
            <person name="Hass B."/>
            <person name="Wortman J."/>
        </authorList>
    </citation>
    <scope>NUCLEOTIDE SEQUENCE [LARGE SCALE GENOMIC DNA]</scope>
    <source>
        <strain evidence="4">ATCC 50983 / TXsc</strain>
    </source>
</reference>
<evidence type="ECO:0000313" key="4">
    <source>
        <dbReference type="Proteomes" id="UP000007800"/>
    </source>
</evidence>
<dbReference type="InterPro" id="IPR040497">
    <property type="entry name" value="Glyco_transf_24"/>
</dbReference>
<keyword evidence="4" id="KW-1185">Reference proteome</keyword>
<dbReference type="RefSeq" id="XP_002775156.1">
    <property type="nucleotide sequence ID" value="XM_002775110.1"/>
</dbReference>
<accession>C5L8I3</accession>
<feature type="domain" description="Glucosyltransferase 24 catalytic" evidence="2">
    <location>
        <begin position="21"/>
        <end position="184"/>
    </location>
</feature>
<comment type="cofactor">
    <cofactor evidence="1">
        <name>Ca(2+)</name>
        <dbReference type="ChEBI" id="CHEBI:29108"/>
    </cofactor>
</comment>
<dbReference type="GO" id="GO:0003980">
    <property type="term" value="F:UDP-glucose:glycoprotein glucosyltransferase activity"/>
    <property type="evidence" value="ECO:0007669"/>
    <property type="project" value="InterPro"/>
</dbReference>
<dbReference type="Pfam" id="PF18404">
    <property type="entry name" value="Glyco_transf_24"/>
    <property type="match status" value="1"/>
</dbReference>
<organism evidence="4">
    <name type="scientific">Perkinsus marinus (strain ATCC 50983 / TXsc)</name>
    <dbReference type="NCBI Taxonomy" id="423536"/>
    <lineage>
        <taxon>Eukaryota</taxon>
        <taxon>Sar</taxon>
        <taxon>Alveolata</taxon>
        <taxon>Perkinsozoa</taxon>
        <taxon>Perkinsea</taxon>
        <taxon>Perkinsida</taxon>
        <taxon>Perkinsidae</taxon>
        <taxon>Perkinsus</taxon>
    </lineage>
</organism>
<dbReference type="EMBL" id="GG680162">
    <property type="protein sequence ID" value="EER06972.1"/>
    <property type="molecule type" value="Genomic_DNA"/>
</dbReference>
<dbReference type="InParanoid" id="C5L8I3"/>
<evidence type="ECO:0000259" key="2">
    <source>
        <dbReference type="Pfam" id="PF18404"/>
    </source>
</evidence>
<evidence type="ECO:0000256" key="1">
    <source>
        <dbReference type="ARBA" id="ARBA00001913"/>
    </source>
</evidence>
<dbReference type="GO" id="GO:0036503">
    <property type="term" value="P:ERAD pathway"/>
    <property type="evidence" value="ECO:0007669"/>
    <property type="project" value="TreeGrafter"/>
</dbReference>
<dbReference type="Proteomes" id="UP000007800">
    <property type="component" value="Unassembled WGS sequence"/>
</dbReference>
<proteinExistence type="predicted"/>
<dbReference type="PANTHER" id="PTHR11226">
    <property type="entry name" value="UDP-GLUCOSE GLYCOPROTEIN:GLUCOSYLTRANSFERASE"/>
    <property type="match status" value="1"/>
</dbReference>
<dbReference type="InterPro" id="IPR029044">
    <property type="entry name" value="Nucleotide-diphossugar_trans"/>
</dbReference>
<gene>
    <name evidence="3" type="ORF">Pmar_PMAR016387</name>
</gene>
<dbReference type="Gene3D" id="3.90.550.10">
    <property type="entry name" value="Spore Coat Polysaccharide Biosynthesis Protein SpsA, Chain A"/>
    <property type="match status" value="1"/>
</dbReference>
<dbReference type="GeneID" id="9059252"/>
<dbReference type="InterPro" id="IPR009448">
    <property type="entry name" value="UDP-g_GGtrans"/>
</dbReference>
<sequence>MRRESRHRAPTPRSECSVCLHQVVRADVRELWDMDLDGKVYGFTPMGETHPSTEGFRFWKLGYWKNHLNGRPYHISALFVVDLAKFRQTGAGDTLRAVYNQLSQDPGSLANLDQDLPNYAQHQIPIHSLPADWLWCETWCGEEGKETAKTIDLCQNPLTKEPKTDMARRIIPEWSQYWRQVQELIAKVKSEGAEE</sequence>
<dbReference type="GO" id="GO:0018279">
    <property type="term" value="P:protein N-linked glycosylation via asparagine"/>
    <property type="evidence" value="ECO:0007669"/>
    <property type="project" value="TreeGrafter"/>
</dbReference>
<protein>
    <submittedName>
        <fullName evidence="3">Udp-glucose glycoprotein:glucosyltransferase, putative</fullName>
    </submittedName>
</protein>
<dbReference type="AlphaFoldDB" id="C5L8I3"/>
<dbReference type="OrthoDB" id="27683at2759"/>
<dbReference type="PANTHER" id="PTHR11226:SF0">
    <property type="entry name" value="UDP-GLUCOSE:GLYCOPROTEIN GLUCOSYLTRANSFERASE"/>
    <property type="match status" value="1"/>
</dbReference>
<keyword evidence="3" id="KW-0808">Transferase</keyword>